<evidence type="ECO:0000313" key="2">
    <source>
        <dbReference type="Proteomes" id="UP001217485"/>
    </source>
</evidence>
<gene>
    <name evidence="1" type="ORF">POL72_37595</name>
</gene>
<dbReference type="EMBL" id="JAQNDK010000004">
    <property type="protein sequence ID" value="MDC0683505.1"/>
    <property type="molecule type" value="Genomic_DNA"/>
</dbReference>
<comment type="caution">
    <text evidence="1">The sequence shown here is derived from an EMBL/GenBank/DDBJ whole genome shotgun (WGS) entry which is preliminary data.</text>
</comment>
<evidence type="ECO:0000313" key="1">
    <source>
        <dbReference type="EMBL" id="MDC0683505.1"/>
    </source>
</evidence>
<keyword evidence="2" id="KW-1185">Reference proteome</keyword>
<organism evidence="1 2">
    <name type="scientific">Sorangium atrum</name>
    <dbReference type="NCBI Taxonomy" id="2995308"/>
    <lineage>
        <taxon>Bacteria</taxon>
        <taxon>Pseudomonadati</taxon>
        <taxon>Myxococcota</taxon>
        <taxon>Polyangia</taxon>
        <taxon>Polyangiales</taxon>
        <taxon>Polyangiaceae</taxon>
        <taxon>Sorangium</taxon>
    </lineage>
</organism>
<name>A0ABT5CAN7_9BACT</name>
<dbReference type="RefSeq" id="WP_272101643.1">
    <property type="nucleotide sequence ID" value="NZ_JAQNDK010000004.1"/>
</dbReference>
<protein>
    <recommendedName>
        <fullName evidence="3">Tryptophan dimethylallyltransferase</fullName>
    </recommendedName>
</protein>
<sequence>MKSSIGALTARLPDLFSSYYIECRLPAGQEQVDFLACVAPSRDDDALRSIRAVADQPPDELTRDPAWQFTWDVIRRWSTLAHGGPSRMPFLWLEFDHVNTRPAVRQSPSLCVCVDPGYLSTEPSSAAWDPQDSYESCLDLLAPALPRAFEGVLSASNRSVMKACFRGLPLSGRIIHVSFMLAREPAAIKLYGAVPRAQLVGYLKDLGWPGPLDSLEQLVSTFSTQETADDTVYFDLALDHALLPYVAVAFSQLQLDHPARLDPERRALLELLEEQGLCAPDKRRALQAWLGSARESSPSVSTEARIHRWLDVKITLHAGQGLGAKGYLGFAPVLSVF</sequence>
<proteinExistence type="predicted"/>
<evidence type="ECO:0008006" key="3">
    <source>
        <dbReference type="Google" id="ProtNLM"/>
    </source>
</evidence>
<accession>A0ABT5CAN7</accession>
<dbReference type="Proteomes" id="UP001217485">
    <property type="component" value="Unassembled WGS sequence"/>
</dbReference>
<reference evidence="1 2" key="1">
    <citation type="submission" date="2023-01" db="EMBL/GenBank/DDBJ databases">
        <title>Minimal conservation of predation-associated metabolite biosynthetic gene clusters underscores biosynthetic potential of Myxococcota including descriptions for ten novel species: Archangium lansinium sp. nov., Myxococcus landrumus sp. nov., Nannocystis bai.</title>
        <authorList>
            <person name="Ahearne A."/>
            <person name="Stevens C."/>
            <person name="Dowd S."/>
        </authorList>
    </citation>
    <scope>NUCLEOTIDE SEQUENCE [LARGE SCALE GENOMIC DNA]</scope>
    <source>
        <strain evidence="1 2">WIWO2</strain>
    </source>
</reference>